<dbReference type="RefSeq" id="WP_187542511.1">
    <property type="nucleotide sequence ID" value="NZ_CP060717.1"/>
</dbReference>
<gene>
    <name evidence="2" type="ORF">H9L12_02670</name>
</gene>
<protein>
    <recommendedName>
        <fullName evidence="4">Terminase</fullName>
    </recommendedName>
</protein>
<dbReference type="AlphaFoldDB" id="A0A7G9SCE5"/>
<reference evidence="2 3" key="1">
    <citation type="submission" date="2020-08" db="EMBL/GenBank/DDBJ databases">
        <title>Genome sequence of Sphingomonas rhizophila KACC 19189T.</title>
        <authorList>
            <person name="Hyun D.-W."/>
            <person name="Bae J.-W."/>
        </authorList>
    </citation>
    <scope>NUCLEOTIDE SEQUENCE [LARGE SCALE GENOMIC DNA]</scope>
    <source>
        <strain evidence="2 3">KACC 19189</strain>
    </source>
</reference>
<accession>A0A7G9SCE5</accession>
<evidence type="ECO:0008006" key="4">
    <source>
        <dbReference type="Google" id="ProtNLM"/>
    </source>
</evidence>
<dbReference type="KEGG" id="srhi:H9L12_02670"/>
<dbReference type="Proteomes" id="UP000515955">
    <property type="component" value="Chromosome"/>
</dbReference>
<organism evidence="2 3">
    <name type="scientific">Sphingomonas rhizophila</name>
    <dbReference type="NCBI Taxonomy" id="2071607"/>
    <lineage>
        <taxon>Bacteria</taxon>
        <taxon>Pseudomonadati</taxon>
        <taxon>Pseudomonadota</taxon>
        <taxon>Alphaproteobacteria</taxon>
        <taxon>Sphingomonadales</taxon>
        <taxon>Sphingomonadaceae</taxon>
        <taxon>Sphingomonas</taxon>
    </lineage>
</organism>
<keyword evidence="3" id="KW-1185">Reference proteome</keyword>
<evidence type="ECO:0000256" key="1">
    <source>
        <dbReference type="SAM" id="MobiDB-lite"/>
    </source>
</evidence>
<name>A0A7G9SCE5_9SPHN</name>
<proteinExistence type="predicted"/>
<dbReference type="EMBL" id="CP060717">
    <property type="protein sequence ID" value="QNN65520.1"/>
    <property type="molecule type" value="Genomic_DNA"/>
</dbReference>
<evidence type="ECO:0000313" key="3">
    <source>
        <dbReference type="Proteomes" id="UP000515955"/>
    </source>
</evidence>
<feature type="region of interest" description="Disordered" evidence="1">
    <location>
        <begin position="1"/>
        <end position="25"/>
    </location>
</feature>
<evidence type="ECO:0000313" key="2">
    <source>
        <dbReference type="EMBL" id="QNN65520.1"/>
    </source>
</evidence>
<sequence length="186" mass="20694">MARKAAADALTIDGGRRPRRRKATAASWSRTKERRFLEALGESCNVTYAASEAGVSSTSVYRRRAREAAFREAWGQAVAIGYAQLELVLLERALKGTEKRVVPKGGEPIVMREYSDQLGIALLRHHRDTAVEADREIDNTEAAEAMERILHRLGKLRQREGDVETKSASKRTDAIAAAVRAIRSHR</sequence>